<sequence length="111" mass="11614">MNKAIYWQKGEQLDLKNATTNAIEANTVVVIGTRIGIAGNTINPGEIGSLVMEGVFELVKTGTKEITAGTDVYYDATADGITDTATSNTLVGYAVQKAAAADTTIFVKLKG</sequence>
<dbReference type="OrthoDB" id="1682205at2"/>
<dbReference type="STRING" id="1120996.SAMN02746066_03402"/>
<dbReference type="PIRSF" id="PIRSF030771">
    <property type="entry name" value="UCP030771"/>
    <property type="match status" value="1"/>
</dbReference>
<dbReference type="InterPro" id="IPR011231">
    <property type="entry name" value="Phage_VT1-Sakai_H0018"/>
</dbReference>
<protein>
    <submittedName>
        <fullName evidence="1">Predicted phage recombinase, RecA/RadA family</fullName>
    </submittedName>
</protein>
<accession>A0A1M7LTS8</accession>
<name>A0A1M7LTS8_9FIRM</name>
<proteinExistence type="predicted"/>
<gene>
    <name evidence="1" type="ORF">SAMN02746066_03402</name>
</gene>
<reference evidence="1 2" key="1">
    <citation type="submission" date="2016-11" db="EMBL/GenBank/DDBJ databases">
        <authorList>
            <person name="Jaros S."/>
            <person name="Januszkiewicz K."/>
            <person name="Wedrychowicz H."/>
        </authorList>
    </citation>
    <scope>NUCLEOTIDE SEQUENCE [LARGE SCALE GENOMIC DNA]</scope>
    <source>
        <strain evidence="1 2">DSM 15930</strain>
    </source>
</reference>
<dbReference type="Proteomes" id="UP000184038">
    <property type="component" value="Unassembled WGS sequence"/>
</dbReference>
<evidence type="ECO:0000313" key="2">
    <source>
        <dbReference type="Proteomes" id="UP000184038"/>
    </source>
</evidence>
<dbReference type="RefSeq" id="WP_073289600.1">
    <property type="nucleotide sequence ID" value="NZ_FRCP01000018.1"/>
</dbReference>
<dbReference type="EMBL" id="FRCP01000018">
    <property type="protein sequence ID" value="SHM81718.1"/>
    <property type="molecule type" value="Genomic_DNA"/>
</dbReference>
<evidence type="ECO:0000313" key="1">
    <source>
        <dbReference type="EMBL" id="SHM81718.1"/>
    </source>
</evidence>
<keyword evidence="2" id="KW-1185">Reference proteome</keyword>
<dbReference type="AlphaFoldDB" id="A0A1M7LTS8"/>
<organism evidence="1 2">
    <name type="scientific">Anaerosporobacter mobilis DSM 15930</name>
    <dbReference type="NCBI Taxonomy" id="1120996"/>
    <lineage>
        <taxon>Bacteria</taxon>
        <taxon>Bacillati</taxon>
        <taxon>Bacillota</taxon>
        <taxon>Clostridia</taxon>
        <taxon>Lachnospirales</taxon>
        <taxon>Lachnospiraceae</taxon>
        <taxon>Anaerosporobacter</taxon>
    </lineage>
</organism>
<dbReference type="Pfam" id="PF09956">
    <property type="entry name" value="Phage_cement_2"/>
    <property type="match status" value="1"/>
</dbReference>